<keyword evidence="3" id="KW-1185">Reference proteome</keyword>
<dbReference type="OrthoDB" id="78662at2759"/>
<evidence type="ECO:0000256" key="1">
    <source>
        <dbReference type="SAM" id="MobiDB-lite"/>
    </source>
</evidence>
<dbReference type="AlphaFoldDB" id="T0SF86"/>
<dbReference type="GeneID" id="19942260"/>
<accession>T0SF86</accession>
<dbReference type="eggNOG" id="ENOG502S628">
    <property type="taxonomic scope" value="Eukaryota"/>
</dbReference>
<evidence type="ECO:0000313" key="2">
    <source>
        <dbReference type="EMBL" id="EQC41572.1"/>
    </source>
</evidence>
<gene>
    <name evidence="2" type="ORF">SDRG_01533</name>
</gene>
<dbReference type="InParanoid" id="T0SF86"/>
<dbReference type="EMBL" id="JH767134">
    <property type="protein sequence ID" value="EQC41572.1"/>
    <property type="molecule type" value="Genomic_DNA"/>
</dbReference>
<organism evidence="2 3">
    <name type="scientific">Saprolegnia diclina (strain VS20)</name>
    <dbReference type="NCBI Taxonomy" id="1156394"/>
    <lineage>
        <taxon>Eukaryota</taxon>
        <taxon>Sar</taxon>
        <taxon>Stramenopiles</taxon>
        <taxon>Oomycota</taxon>
        <taxon>Saprolegniomycetes</taxon>
        <taxon>Saprolegniales</taxon>
        <taxon>Saprolegniaceae</taxon>
        <taxon>Saprolegnia</taxon>
    </lineage>
</organism>
<sequence>MAADCVMAATSTSCSYHAAASKAKRVQFTTETTYYFDVAYGGSALPSESGPPIGLAPNHCHRTTAAVAASATKRRHVRKFDHLERIELLKAADYHVKEIAQFCFEAMDVRNSRKDTRARLDKIRRRAAARRVLLRHRPRMMQPLMRESDSSDTYSSEEDNDDSSSDSSDDDMDA</sequence>
<protein>
    <submittedName>
        <fullName evidence="2">Uncharacterized protein</fullName>
    </submittedName>
</protein>
<dbReference type="Proteomes" id="UP000030762">
    <property type="component" value="Unassembled WGS sequence"/>
</dbReference>
<proteinExistence type="predicted"/>
<reference evidence="2 3" key="1">
    <citation type="submission" date="2012-04" db="EMBL/GenBank/DDBJ databases">
        <title>The Genome Sequence of Saprolegnia declina VS20.</title>
        <authorList>
            <consortium name="The Broad Institute Genome Sequencing Platform"/>
            <person name="Russ C."/>
            <person name="Nusbaum C."/>
            <person name="Tyler B."/>
            <person name="van West P."/>
            <person name="Dieguez-Uribeondo J."/>
            <person name="de Bruijn I."/>
            <person name="Tripathy S."/>
            <person name="Jiang R."/>
            <person name="Young S.K."/>
            <person name="Zeng Q."/>
            <person name="Gargeya S."/>
            <person name="Fitzgerald M."/>
            <person name="Haas B."/>
            <person name="Abouelleil A."/>
            <person name="Alvarado L."/>
            <person name="Arachchi H.M."/>
            <person name="Berlin A."/>
            <person name="Chapman S.B."/>
            <person name="Goldberg J."/>
            <person name="Griggs A."/>
            <person name="Gujja S."/>
            <person name="Hansen M."/>
            <person name="Howarth C."/>
            <person name="Imamovic A."/>
            <person name="Larimer J."/>
            <person name="McCowen C."/>
            <person name="Montmayeur A."/>
            <person name="Murphy C."/>
            <person name="Neiman D."/>
            <person name="Pearson M."/>
            <person name="Priest M."/>
            <person name="Roberts A."/>
            <person name="Saif S."/>
            <person name="Shea T."/>
            <person name="Sisk P."/>
            <person name="Sykes S."/>
            <person name="Wortman J."/>
            <person name="Nusbaum C."/>
            <person name="Birren B."/>
        </authorList>
    </citation>
    <scope>NUCLEOTIDE SEQUENCE [LARGE SCALE GENOMIC DNA]</scope>
    <source>
        <strain evidence="2 3">VS20</strain>
    </source>
</reference>
<feature type="region of interest" description="Disordered" evidence="1">
    <location>
        <begin position="136"/>
        <end position="174"/>
    </location>
</feature>
<dbReference type="VEuPathDB" id="FungiDB:SDRG_01533"/>
<feature type="compositionally biased region" description="Acidic residues" evidence="1">
    <location>
        <begin position="155"/>
        <end position="174"/>
    </location>
</feature>
<evidence type="ECO:0000313" key="3">
    <source>
        <dbReference type="Proteomes" id="UP000030762"/>
    </source>
</evidence>
<dbReference type="OMA" id="QPLMRES"/>
<name>T0SF86_SAPDV</name>
<dbReference type="RefSeq" id="XP_008605286.1">
    <property type="nucleotide sequence ID" value="XM_008607064.1"/>
</dbReference>